<reference evidence="6 7" key="1">
    <citation type="journal article" date="2019" name="Int. J. Syst. Evol. Microbiol.">
        <title>The Global Catalogue of Microorganisms (GCM) 10K type strain sequencing project: providing services to taxonomists for standard genome sequencing and annotation.</title>
        <authorList>
            <consortium name="The Broad Institute Genomics Platform"/>
            <consortium name="The Broad Institute Genome Sequencing Center for Infectious Disease"/>
            <person name="Wu L."/>
            <person name="Ma J."/>
        </authorList>
    </citation>
    <scope>NUCLEOTIDE SEQUENCE [LARGE SCALE GENOMIC DNA]</scope>
    <source>
        <strain evidence="6 7">JCM 10696</strain>
    </source>
</reference>
<evidence type="ECO:0000256" key="3">
    <source>
        <dbReference type="ARBA" id="ARBA00023163"/>
    </source>
</evidence>
<proteinExistence type="predicted"/>
<dbReference type="PROSITE" id="PS50977">
    <property type="entry name" value="HTH_TETR_2"/>
    <property type="match status" value="1"/>
</dbReference>
<evidence type="ECO:0000313" key="7">
    <source>
        <dbReference type="Proteomes" id="UP001500665"/>
    </source>
</evidence>
<keyword evidence="3" id="KW-0804">Transcription</keyword>
<dbReference type="RefSeq" id="WP_344242996.1">
    <property type="nucleotide sequence ID" value="NZ_BAAAHH010000020.1"/>
</dbReference>
<dbReference type="PANTHER" id="PTHR30055">
    <property type="entry name" value="HTH-TYPE TRANSCRIPTIONAL REGULATOR RUTR"/>
    <property type="match status" value="1"/>
</dbReference>
<dbReference type="InterPro" id="IPR036271">
    <property type="entry name" value="Tet_transcr_reg_TetR-rel_C_sf"/>
</dbReference>
<dbReference type="PANTHER" id="PTHR30055:SF234">
    <property type="entry name" value="HTH-TYPE TRANSCRIPTIONAL REGULATOR BETI"/>
    <property type="match status" value="1"/>
</dbReference>
<dbReference type="InterPro" id="IPR050109">
    <property type="entry name" value="HTH-type_TetR-like_transc_reg"/>
</dbReference>
<feature type="domain" description="HTH tetR-type" evidence="5">
    <location>
        <begin position="19"/>
        <end position="79"/>
    </location>
</feature>
<dbReference type="Pfam" id="PF00440">
    <property type="entry name" value="TetR_N"/>
    <property type="match status" value="1"/>
</dbReference>
<keyword evidence="7" id="KW-1185">Reference proteome</keyword>
<gene>
    <name evidence="6" type="ORF">GCM10009550_46180</name>
</gene>
<comment type="caution">
    <text evidence="6">The sequence shown here is derived from an EMBL/GenBank/DDBJ whole genome shotgun (WGS) entry which is preliminary data.</text>
</comment>
<dbReference type="SUPFAM" id="SSF48498">
    <property type="entry name" value="Tetracyclin repressor-like, C-terminal domain"/>
    <property type="match status" value="1"/>
</dbReference>
<dbReference type="InterPro" id="IPR001647">
    <property type="entry name" value="HTH_TetR"/>
</dbReference>
<evidence type="ECO:0000256" key="2">
    <source>
        <dbReference type="ARBA" id="ARBA00023125"/>
    </source>
</evidence>
<protein>
    <submittedName>
        <fullName evidence="6">TetR/AcrR family transcriptional regulator</fullName>
    </submittedName>
</protein>
<accession>A0ABN1RIW8</accession>
<sequence length="209" mass="22481">MRRSAPHSPTPNLRERKRQRARDEIYAAALDLLAERSFDEVTIDEICARAEVGRASFFRIYGAKAGLLLEFNHRLARDAREAAAARPAAGAVQRLRVVQQTLAASWTATGPALREMLRAFLSEAGPALFSAAGDAPVHPELLALVAEIVEDGQRSGELDARLEPGFLSWLIVTGMATATGRWVTGRTGTSLEQATGDVLEVLLGGLAPP</sequence>
<dbReference type="EMBL" id="BAAAHH010000020">
    <property type="protein sequence ID" value="GAA0958085.1"/>
    <property type="molecule type" value="Genomic_DNA"/>
</dbReference>
<dbReference type="Proteomes" id="UP001500665">
    <property type="component" value="Unassembled WGS sequence"/>
</dbReference>
<dbReference type="SUPFAM" id="SSF46689">
    <property type="entry name" value="Homeodomain-like"/>
    <property type="match status" value="1"/>
</dbReference>
<evidence type="ECO:0000259" key="5">
    <source>
        <dbReference type="PROSITE" id="PS50977"/>
    </source>
</evidence>
<feature type="DNA-binding region" description="H-T-H motif" evidence="4">
    <location>
        <begin position="42"/>
        <end position="61"/>
    </location>
</feature>
<name>A0ABN1RIW8_9ACTN</name>
<evidence type="ECO:0000256" key="1">
    <source>
        <dbReference type="ARBA" id="ARBA00023015"/>
    </source>
</evidence>
<organism evidence="6 7">
    <name type="scientific">Actinocorallia libanotica</name>
    <dbReference type="NCBI Taxonomy" id="46162"/>
    <lineage>
        <taxon>Bacteria</taxon>
        <taxon>Bacillati</taxon>
        <taxon>Actinomycetota</taxon>
        <taxon>Actinomycetes</taxon>
        <taxon>Streptosporangiales</taxon>
        <taxon>Thermomonosporaceae</taxon>
        <taxon>Actinocorallia</taxon>
    </lineage>
</organism>
<dbReference type="InterPro" id="IPR009057">
    <property type="entry name" value="Homeodomain-like_sf"/>
</dbReference>
<keyword evidence="2 4" id="KW-0238">DNA-binding</keyword>
<dbReference type="Gene3D" id="1.10.357.10">
    <property type="entry name" value="Tetracycline Repressor, domain 2"/>
    <property type="match status" value="1"/>
</dbReference>
<evidence type="ECO:0000313" key="6">
    <source>
        <dbReference type="EMBL" id="GAA0958085.1"/>
    </source>
</evidence>
<keyword evidence="1" id="KW-0805">Transcription regulation</keyword>
<evidence type="ECO:0000256" key="4">
    <source>
        <dbReference type="PROSITE-ProRule" id="PRU00335"/>
    </source>
</evidence>